<dbReference type="PANTHER" id="PTHR33444:SF7">
    <property type="entry name" value="TRANSMEMBRANE PROTEIN 272"/>
    <property type="match status" value="1"/>
</dbReference>
<feature type="transmembrane region" description="Helical" evidence="2">
    <location>
        <begin position="367"/>
        <end position="391"/>
    </location>
</feature>
<reference evidence="3 4" key="1">
    <citation type="submission" date="2024-04" db="EMBL/GenBank/DDBJ databases">
        <authorList>
            <person name="Rising A."/>
            <person name="Reimegard J."/>
            <person name="Sonavane S."/>
            <person name="Akerstrom W."/>
            <person name="Nylinder S."/>
            <person name="Hedman E."/>
            <person name="Kallberg Y."/>
        </authorList>
    </citation>
    <scope>NUCLEOTIDE SEQUENCE [LARGE SCALE GENOMIC DNA]</scope>
</reference>
<feature type="transmembrane region" description="Helical" evidence="2">
    <location>
        <begin position="127"/>
        <end position="151"/>
    </location>
</feature>
<dbReference type="PANTHER" id="PTHR33444">
    <property type="entry name" value="SI:DKEY-19B23.12-RELATED"/>
    <property type="match status" value="1"/>
</dbReference>
<dbReference type="AlphaFoldDB" id="A0AAV2BZM8"/>
<feature type="region of interest" description="Disordered" evidence="1">
    <location>
        <begin position="259"/>
        <end position="283"/>
    </location>
</feature>
<evidence type="ECO:0000313" key="4">
    <source>
        <dbReference type="Proteomes" id="UP001497382"/>
    </source>
</evidence>
<organism evidence="3 4">
    <name type="scientific">Larinioides sclopetarius</name>
    <dbReference type="NCBI Taxonomy" id="280406"/>
    <lineage>
        <taxon>Eukaryota</taxon>
        <taxon>Metazoa</taxon>
        <taxon>Ecdysozoa</taxon>
        <taxon>Arthropoda</taxon>
        <taxon>Chelicerata</taxon>
        <taxon>Arachnida</taxon>
        <taxon>Araneae</taxon>
        <taxon>Araneomorphae</taxon>
        <taxon>Entelegynae</taxon>
        <taxon>Araneoidea</taxon>
        <taxon>Araneidae</taxon>
        <taxon>Larinioides</taxon>
    </lineage>
</organism>
<feature type="transmembrane region" description="Helical" evidence="2">
    <location>
        <begin position="157"/>
        <end position="177"/>
    </location>
</feature>
<feature type="transmembrane region" description="Helical" evidence="2">
    <location>
        <begin position="437"/>
        <end position="460"/>
    </location>
</feature>
<evidence type="ECO:0008006" key="5">
    <source>
        <dbReference type="Google" id="ProtNLM"/>
    </source>
</evidence>
<keyword evidence="4" id="KW-1185">Reference proteome</keyword>
<keyword evidence="2" id="KW-0812">Transmembrane</keyword>
<evidence type="ECO:0000256" key="2">
    <source>
        <dbReference type="SAM" id="Phobius"/>
    </source>
</evidence>
<dbReference type="EMBL" id="CAXIEN010000582">
    <property type="protein sequence ID" value="CAL1300844.1"/>
    <property type="molecule type" value="Genomic_DNA"/>
</dbReference>
<accession>A0AAV2BZM8</accession>
<name>A0AAV2BZM8_9ARAC</name>
<feature type="transmembrane region" description="Helical" evidence="2">
    <location>
        <begin position="480"/>
        <end position="499"/>
    </location>
</feature>
<sequence length="524" mass="58058">MASSRDSKFLVTPVECSGEKSSKTPSPANIPKTPAADIHSSNDFSDFITSSPPVLEPSKDASRRVEENRSPLLRRLFTRSLHFEPSETTVLLPRQQMNGQGEDSGTNCCTMAINCYKNAVVMFRNSAFILILQLMISSIPISAIVMGVLFAENCPKVSFLPVFGAVIGAIGVIFIALWMYESCSNGYRTRITNRQQLLLEVGCFLLLIVSVFDAFFVFRLSPSFDPASTSYCNETFYNYAFYKEIASAVAVTPVECSGEKSSKTPSPANIPKTPAADIHSSNDFSDFITSSPPVLEPSKDASRRVEENRSPLLRRLFTRSLHFEPSETTVLLPRQQMNGQSEDSGTNCCTTAINCYKNSVVMFRNSAFILILQLMISSIPISAIVMGVLFAENCPKVSFLPVFGAVIGAIGVIFIALWMYESCSNGYGTLITNRQQLLLGVGCFLLWNVTVFDAVFVFFLSPSFDPTSTSYCNETFYNYAFYKEIASAVVVVLSAIIYLPESRHFLWCRNCSMRSHPNTSYYSI</sequence>
<protein>
    <recommendedName>
        <fullName evidence="5">Membrane-associated protein</fullName>
    </recommendedName>
</protein>
<keyword evidence="2" id="KW-0472">Membrane</keyword>
<evidence type="ECO:0000256" key="1">
    <source>
        <dbReference type="SAM" id="MobiDB-lite"/>
    </source>
</evidence>
<evidence type="ECO:0000313" key="3">
    <source>
        <dbReference type="EMBL" id="CAL1300844.1"/>
    </source>
</evidence>
<comment type="caution">
    <text evidence="3">The sequence shown here is derived from an EMBL/GenBank/DDBJ whole genome shotgun (WGS) entry which is preliminary data.</text>
</comment>
<dbReference type="Proteomes" id="UP001497382">
    <property type="component" value="Unassembled WGS sequence"/>
</dbReference>
<feature type="compositionally biased region" description="Polar residues" evidence="1">
    <location>
        <begin position="39"/>
        <end position="52"/>
    </location>
</feature>
<feature type="transmembrane region" description="Helical" evidence="2">
    <location>
        <begin position="197"/>
        <end position="216"/>
    </location>
</feature>
<dbReference type="InterPro" id="IPR040350">
    <property type="entry name" value="TMEM272"/>
</dbReference>
<gene>
    <name evidence="3" type="ORF">LARSCL_LOCUS22146</name>
</gene>
<proteinExistence type="predicted"/>
<keyword evidence="2" id="KW-1133">Transmembrane helix</keyword>
<feature type="transmembrane region" description="Helical" evidence="2">
    <location>
        <begin position="397"/>
        <end position="417"/>
    </location>
</feature>
<feature type="region of interest" description="Disordered" evidence="1">
    <location>
        <begin position="1"/>
        <end position="65"/>
    </location>
</feature>